<evidence type="ECO:0000313" key="2">
    <source>
        <dbReference type="EMBL" id="SSC65426.1"/>
    </source>
</evidence>
<dbReference type="RefSeq" id="WP_115668492.1">
    <property type="nucleotide sequence ID" value="NZ_UEYP01000001.1"/>
</dbReference>
<dbReference type="EMBL" id="UEYP01000001">
    <property type="protein sequence ID" value="SSC65426.1"/>
    <property type="molecule type" value="Genomic_DNA"/>
</dbReference>
<reference evidence="3" key="1">
    <citation type="submission" date="2018-07" db="EMBL/GenBank/DDBJ databases">
        <authorList>
            <person name="Peiro R."/>
            <person name="Begona"/>
            <person name="Cbmso G."/>
            <person name="Lopez M."/>
            <person name="Gonzalez S."/>
        </authorList>
    </citation>
    <scope>NUCLEOTIDE SEQUENCE [LARGE SCALE GENOMIC DNA]</scope>
</reference>
<dbReference type="AlphaFoldDB" id="A0A376AC86"/>
<keyword evidence="3" id="KW-1185">Reference proteome</keyword>
<protein>
    <submittedName>
        <fullName evidence="2">Uncharacterized protein</fullName>
    </submittedName>
</protein>
<dbReference type="STRING" id="1336235.GCA_000518785_01773"/>
<accession>A0A376AC86</accession>
<sequence length="300" mass="32817">MPKGDDKDKSGRLTARAKPAPPKKSAMLLFAVLLVAFALAIVATLLLANDRRNLRALLDHYDLHWSLAETPRQPAGTRALRGRRLTAVPIAIPARFFAEPENAALGTFVREVRASGHELCAAFKAAGVDNQGWKQSQFDRKTFECLSETVLPAKEDGAQNASFFFIAKGTPEGEVGSIRMKLVAPETADGESVHRLLVKALEQLIEQARWLDLAPAIASAEALTEFTAVRFGLSFRFTQEFSAARSYNLIILPTSKDPAVKRSRAYFDTAQWLTLPAVIARIPDFLLAHVVATAPMPSIP</sequence>
<feature type="transmembrane region" description="Helical" evidence="1">
    <location>
        <begin position="26"/>
        <end position="48"/>
    </location>
</feature>
<keyword evidence="1" id="KW-0472">Membrane</keyword>
<dbReference type="InterPro" id="IPR046071">
    <property type="entry name" value="DUF6030"/>
</dbReference>
<keyword evidence="1" id="KW-1133">Transmembrane helix</keyword>
<organism evidence="2 3">
    <name type="scientific">Ciceribacter selenitireducens ATCC BAA-1503</name>
    <dbReference type="NCBI Taxonomy" id="1336235"/>
    <lineage>
        <taxon>Bacteria</taxon>
        <taxon>Pseudomonadati</taxon>
        <taxon>Pseudomonadota</taxon>
        <taxon>Alphaproteobacteria</taxon>
        <taxon>Hyphomicrobiales</taxon>
        <taxon>Rhizobiaceae</taxon>
        <taxon>Ciceribacter</taxon>
    </lineage>
</organism>
<keyword evidence="1" id="KW-0812">Transmembrane</keyword>
<dbReference type="Proteomes" id="UP000254764">
    <property type="component" value="Unassembled WGS sequence"/>
</dbReference>
<dbReference type="Pfam" id="PF19495">
    <property type="entry name" value="DUF6030"/>
    <property type="match status" value="1"/>
</dbReference>
<dbReference type="OrthoDB" id="8282592at2"/>
<name>A0A376AC86_9HYPH</name>
<gene>
    <name evidence="2" type="ORF">RHIZ70_1134</name>
</gene>
<evidence type="ECO:0000313" key="3">
    <source>
        <dbReference type="Proteomes" id="UP000254764"/>
    </source>
</evidence>
<proteinExistence type="predicted"/>
<evidence type="ECO:0000256" key="1">
    <source>
        <dbReference type="SAM" id="Phobius"/>
    </source>
</evidence>